<evidence type="ECO:0000256" key="5">
    <source>
        <dbReference type="ARBA" id="ARBA00022692"/>
    </source>
</evidence>
<protein>
    <submittedName>
        <fullName evidence="12">Flagellar M-ring protein FliF</fullName>
    </submittedName>
</protein>
<reference evidence="12 13" key="1">
    <citation type="submission" date="2018-12" db="EMBL/GenBank/DDBJ databases">
        <authorList>
            <person name="Yang E."/>
        </authorList>
    </citation>
    <scope>NUCLEOTIDE SEQUENCE [LARGE SCALE GENOMIC DNA]</scope>
    <source>
        <strain evidence="12 13">SOD</strain>
    </source>
</reference>
<comment type="caution">
    <text evidence="12">The sequence shown here is derived from an EMBL/GenBank/DDBJ whole genome shotgun (WGS) entry which is preliminary data.</text>
</comment>
<keyword evidence="5 9" id="KW-0812">Transmembrane</keyword>
<dbReference type="InterPro" id="IPR000067">
    <property type="entry name" value="FlgMring_FliF"/>
</dbReference>
<dbReference type="InterPro" id="IPR006182">
    <property type="entry name" value="FliF_N_dom"/>
</dbReference>
<dbReference type="NCBIfam" id="TIGR00206">
    <property type="entry name" value="fliF"/>
    <property type="match status" value="1"/>
</dbReference>
<dbReference type="AlphaFoldDB" id="A0A430HFK5"/>
<dbReference type="PANTHER" id="PTHR30046">
    <property type="entry name" value="FLAGELLAR M-RING PROTEIN"/>
    <property type="match status" value="1"/>
</dbReference>
<dbReference type="RefSeq" id="WP_126076868.1">
    <property type="nucleotide sequence ID" value="NZ_CP051166.1"/>
</dbReference>
<keyword evidence="6 9" id="KW-1133">Transmembrane helix</keyword>
<dbReference type="GO" id="GO:0005886">
    <property type="term" value="C:plasma membrane"/>
    <property type="evidence" value="ECO:0007669"/>
    <property type="project" value="UniProtKB-SubCell"/>
</dbReference>
<evidence type="ECO:0000256" key="9">
    <source>
        <dbReference type="SAM" id="Phobius"/>
    </source>
</evidence>
<dbReference type="OrthoDB" id="8554211at2"/>
<keyword evidence="7 9" id="KW-0472">Membrane</keyword>
<proteinExistence type="inferred from homology"/>
<evidence type="ECO:0000259" key="11">
    <source>
        <dbReference type="Pfam" id="PF08345"/>
    </source>
</evidence>
<keyword evidence="12" id="KW-0282">Flagellum</keyword>
<sequence>MTAFNDFWQRADQRARTGLIIGVLLIALVTVALGAMLLRTDYQVLFSDLAPQDAATMTAELDKLKTPYRLSGDGNTILVPAELVHRTRLKLVAKELPLRGAVGLELFNSSEVGMTEFTQKVNYQRALQGELTRTILSLDEVASVRVHLVMAEQALFKKNVKQAKASISIAMKPGRALDATQVQGIQRLVAAAVPDIKAGDVTIVDHNGVALTRRSGAEGEDGAAGGDSLDDKRALETYLNKKISAMLDRTFGPGQGIASVDVVLNHKHVKTTTENVLGKDATGEGAGAGVMVRERMTSRDGPADAAAPAGAGAANGTVTSETDYQVGRRVEQVVASAGAISRVNVAVVVSGALDQARLDRVRDVVALAAGIDRARGDAVSVYSMDQVASVPAAGAVPAQAAPLQAAPLQSAAALTAAPAPAANTLLLALGALIALAVLALAWRLFARPAQPQLSLEQRRLLLNQVNDWLDAPGAARKDPF</sequence>
<keyword evidence="13" id="KW-1185">Reference proteome</keyword>
<dbReference type="Gene3D" id="3.30.300.30">
    <property type="match status" value="1"/>
</dbReference>
<dbReference type="Proteomes" id="UP000278085">
    <property type="component" value="Unassembled WGS sequence"/>
</dbReference>
<dbReference type="InterPro" id="IPR043427">
    <property type="entry name" value="YscJ/FliF"/>
</dbReference>
<keyword evidence="4" id="KW-1003">Cell membrane</keyword>
<evidence type="ECO:0000256" key="6">
    <source>
        <dbReference type="ARBA" id="ARBA00022989"/>
    </source>
</evidence>
<dbReference type="PIRSF" id="PIRSF004862">
    <property type="entry name" value="FliF"/>
    <property type="match status" value="1"/>
</dbReference>
<evidence type="ECO:0000313" key="12">
    <source>
        <dbReference type="EMBL" id="RSZ56287.1"/>
    </source>
</evidence>
<dbReference type="InterPro" id="IPR045851">
    <property type="entry name" value="AMP-bd_C_sf"/>
</dbReference>
<evidence type="ECO:0000256" key="8">
    <source>
        <dbReference type="ARBA" id="ARBA00023143"/>
    </source>
</evidence>
<evidence type="ECO:0000256" key="7">
    <source>
        <dbReference type="ARBA" id="ARBA00023136"/>
    </source>
</evidence>
<comment type="similarity">
    <text evidence="3">Belongs to the FliF family.</text>
</comment>
<evidence type="ECO:0000256" key="2">
    <source>
        <dbReference type="ARBA" id="ARBA00004651"/>
    </source>
</evidence>
<gene>
    <name evidence="12" type="primary">fliF</name>
    <name evidence="12" type="ORF">EJB06_25675</name>
</gene>
<dbReference type="EMBL" id="RXLQ01000017">
    <property type="protein sequence ID" value="RSZ56287.1"/>
    <property type="molecule type" value="Genomic_DNA"/>
</dbReference>
<evidence type="ECO:0000256" key="3">
    <source>
        <dbReference type="ARBA" id="ARBA00007971"/>
    </source>
</evidence>
<dbReference type="GO" id="GO:0003774">
    <property type="term" value="F:cytoskeletal motor activity"/>
    <property type="evidence" value="ECO:0007669"/>
    <property type="project" value="InterPro"/>
</dbReference>
<feature type="domain" description="Flagellar M-ring C-terminal" evidence="11">
    <location>
        <begin position="247"/>
        <end position="384"/>
    </location>
</feature>
<feature type="domain" description="Flagellar M-ring N-terminal" evidence="10">
    <location>
        <begin position="39"/>
        <end position="212"/>
    </location>
</feature>
<comment type="subcellular location">
    <subcellularLocation>
        <location evidence="1">Bacterial flagellum basal body</location>
    </subcellularLocation>
    <subcellularLocation>
        <location evidence="2">Cell membrane</location>
        <topology evidence="2">Multi-pass membrane protein</topology>
    </subcellularLocation>
</comment>
<evidence type="ECO:0000259" key="10">
    <source>
        <dbReference type="Pfam" id="PF01514"/>
    </source>
</evidence>
<name>A0A430HFK5_9BURK</name>
<evidence type="ECO:0000256" key="1">
    <source>
        <dbReference type="ARBA" id="ARBA00004117"/>
    </source>
</evidence>
<evidence type="ECO:0000256" key="4">
    <source>
        <dbReference type="ARBA" id="ARBA00022475"/>
    </source>
</evidence>
<keyword evidence="8" id="KW-0975">Bacterial flagellum</keyword>
<dbReference type="InterPro" id="IPR013556">
    <property type="entry name" value="Flag_M-ring_C"/>
</dbReference>
<dbReference type="PRINTS" id="PR01009">
    <property type="entry name" value="FLGMRINGFLIF"/>
</dbReference>
<dbReference type="PANTHER" id="PTHR30046:SF0">
    <property type="entry name" value="FLAGELLAR M-RING PROTEIN"/>
    <property type="match status" value="1"/>
</dbReference>
<feature type="transmembrane region" description="Helical" evidence="9">
    <location>
        <begin position="425"/>
        <end position="445"/>
    </location>
</feature>
<organism evidence="12 13">
    <name type="scientific">Massilia atriviolacea</name>
    <dbReference type="NCBI Taxonomy" id="2495579"/>
    <lineage>
        <taxon>Bacteria</taxon>
        <taxon>Pseudomonadati</taxon>
        <taxon>Pseudomonadota</taxon>
        <taxon>Betaproteobacteria</taxon>
        <taxon>Burkholderiales</taxon>
        <taxon>Oxalobacteraceae</taxon>
        <taxon>Telluria group</taxon>
        <taxon>Massilia</taxon>
    </lineage>
</organism>
<dbReference type="Pfam" id="PF01514">
    <property type="entry name" value="YscJ_FliF"/>
    <property type="match status" value="1"/>
</dbReference>
<feature type="transmembrane region" description="Helical" evidence="9">
    <location>
        <begin position="18"/>
        <end position="38"/>
    </location>
</feature>
<dbReference type="GO" id="GO:0071973">
    <property type="term" value="P:bacterial-type flagellum-dependent cell motility"/>
    <property type="evidence" value="ECO:0007669"/>
    <property type="project" value="InterPro"/>
</dbReference>
<dbReference type="Pfam" id="PF08345">
    <property type="entry name" value="YscJ_FliF_C"/>
    <property type="match status" value="1"/>
</dbReference>
<keyword evidence="12" id="KW-0966">Cell projection</keyword>
<keyword evidence="12" id="KW-0969">Cilium</keyword>
<evidence type="ECO:0000313" key="13">
    <source>
        <dbReference type="Proteomes" id="UP000278085"/>
    </source>
</evidence>
<dbReference type="GO" id="GO:0009431">
    <property type="term" value="C:bacterial-type flagellum basal body, MS ring"/>
    <property type="evidence" value="ECO:0007669"/>
    <property type="project" value="InterPro"/>
</dbReference>
<accession>A0A430HFK5</accession>